<sequence>MILGLLKRIQKEHSSVYTLLQSNNSLQKMIKAFITVLIVSSSFLSCNTSNENETFVNRIEEAHQKKSFLSKNAIQFDIKLEFGGKERLDAKITLLTNSSKGLIAFDNGSKIIFDGQKVHYSPDIPNEALVRFDAYTWAYFFLFPYKLSDTGTKWDNYENTEVDKLGYQTHKLTFEPGTGDAPDDWYVVYADKSNNLIEKVAYIVTVRGNKEDAEKDPHAIQYLDYVESNGIPIATKWVFWEWEAQQGLTNSIGNASLSEIGFITTKPDFFTPGSNFKSN</sequence>
<comment type="caution">
    <text evidence="1">The sequence shown here is derived from an EMBL/GenBank/DDBJ whole genome shotgun (WGS) entry which is preliminary data.</text>
</comment>
<protein>
    <submittedName>
        <fullName evidence="1">Uncharacterized protein</fullName>
    </submittedName>
</protein>
<gene>
    <name evidence="1" type="ORF">SAMN05444412_107197</name>
</gene>
<name>A0A1H3R617_9BACT</name>
<proteinExistence type="predicted"/>
<evidence type="ECO:0000313" key="1">
    <source>
        <dbReference type="EMBL" id="SDZ20765.1"/>
    </source>
</evidence>
<evidence type="ECO:0000313" key="2">
    <source>
        <dbReference type="Proteomes" id="UP000199663"/>
    </source>
</evidence>
<keyword evidence="2" id="KW-1185">Reference proteome</keyword>
<dbReference type="EMBL" id="FNQC01000007">
    <property type="protein sequence ID" value="SDZ20765.1"/>
    <property type="molecule type" value="Genomic_DNA"/>
</dbReference>
<accession>A0A1H3R617</accession>
<organism evidence="1 2">
    <name type="scientific">Rhodonellum ikkaensis</name>
    <dbReference type="NCBI Taxonomy" id="336829"/>
    <lineage>
        <taxon>Bacteria</taxon>
        <taxon>Pseudomonadati</taxon>
        <taxon>Bacteroidota</taxon>
        <taxon>Cytophagia</taxon>
        <taxon>Cytophagales</taxon>
        <taxon>Cytophagaceae</taxon>
        <taxon>Rhodonellum</taxon>
    </lineage>
</organism>
<reference evidence="1 2" key="1">
    <citation type="submission" date="2016-10" db="EMBL/GenBank/DDBJ databases">
        <authorList>
            <person name="Varghese N."/>
            <person name="Submissions S."/>
        </authorList>
    </citation>
    <scope>NUCLEOTIDE SEQUENCE [LARGE SCALE GENOMIC DNA]</scope>
    <source>
        <strain evidence="1 2">DSM 17997</strain>
    </source>
</reference>
<dbReference type="Proteomes" id="UP000199663">
    <property type="component" value="Unassembled WGS sequence"/>
</dbReference>